<feature type="region of interest" description="Disordered" evidence="1">
    <location>
        <begin position="221"/>
        <end position="255"/>
    </location>
</feature>
<evidence type="ECO:0000256" key="2">
    <source>
        <dbReference type="SAM" id="SignalP"/>
    </source>
</evidence>
<evidence type="ECO:0000313" key="4">
    <source>
        <dbReference type="Proteomes" id="UP000256328"/>
    </source>
</evidence>
<name>A0A3D8QYT0_9HELO</name>
<protein>
    <recommendedName>
        <fullName evidence="5">ShKT domain-containing protein</fullName>
    </recommendedName>
</protein>
<proteinExistence type="predicted"/>
<feature type="compositionally biased region" description="Low complexity" evidence="1">
    <location>
        <begin position="241"/>
        <end position="255"/>
    </location>
</feature>
<evidence type="ECO:0000313" key="3">
    <source>
        <dbReference type="EMBL" id="RDW66956.1"/>
    </source>
</evidence>
<dbReference type="EMBL" id="PDLN01000014">
    <property type="protein sequence ID" value="RDW66956.1"/>
    <property type="molecule type" value="Genomic_DNA"/>
</dbReference>
<dbReference type="OrthoDB" id="3565425at2759"/>
<evidence type="ECO:0008006" key="5">
    <source>
        <dbReference type="Google" id="ProtNLM"/>
    </source>
</evidence>
<evidence type="ECO:0000256" key="1">
    <source>
        <dbReference type="SAM" id="MobiDB-lite"/>
    </source>
</evidence>
<organism evidence="3 4">
    <name type="scientific">Coleophoma crateriformis</name>
    <dbReference type="NCBI Taxonomy" id="565419"/>
    <lineage>
        <taxon>Eukaryota</taxon>
        <taxon>Fungi</taxon>
        <taxon>Dikarya</taxon>
        <taxon>Ascomycota</taxon>
        <taxon>Pezizomycotina</taxon>
        <taxon>Leotiomycetes</taxon>
        <taxon>Helotiales</taxon>
        <taxon>Dermateaceae</taxon>
        <taxon>Coleophoma</taxon>
    </lineage>
</organism>
<feature type="signal peptide" evidence="2">
    <location>
        <begin position="1"/>
        <end position="19"/>
    </location>
</feature>
<feature type="chain" id="PRO_5017615397" description="ShKT domain-containing protein" evidence="2">
    <location>
        <begin position="20"/>
        <end position="400"/>
    </location>
</feature>
<dbReference type="AlphaFoldDB" id="A0A3D8QYT0"/>
<reference evidence="3 4" key="1">
    <citation type="journal article" date="2018" name="IMA Fungus">
        <title>IMA Genome-F 9: Draft genome sequence of Annulohypoxylon stygium, Aspergillus mulundensis, Berkeleyomyces basicola (syn. Thielaviopsis basicola), Ceratocystis smalleyi, two Cercospora beticola strains, Coleophoma cylindrospora, Fusarium fracticaudum, Phialophora cf. hyalina, and Morchella septimelata.</title>
        <authorList>
            <person name="Wingfield B.D."/>
            <person name="Bills G.F."/>
            <person name="Dong Y."/>
            <person name="Huang W."/>
            <person name="Nel W.J."/>
            <person name="Swalarsk-Parry B.S."/>
            <person name="Vaghefi N."/>
            <person name="Wilken P.M."/>
            <person name="An Z."/>
            <person name="de Beer Z.W."/>
            <person name="De Vos L."/>
            <person name="Chen L."/>
            <person name="Duong T.A."/>
            <person name="Gao Y."/>
            <person name="Hammerbacher A."/>
            <person name="Kikkert J.R."/>
            <person name="Li Y."/>
            <person name="Li H."/>
            <person name="Li K."/>
            <person name="Li Q."/>
            <person name="Liu X."/>
            <person name="Ma X."/>
            <person name="Naidoo K."/>
            <person name="Pethybridge S.J."/>
            <person name="Sun J."/>
            <person name="Steenkamp E.T."/>
            <person name="van der Nest M.A."/>
            <person name="van Wyk S."/>
            <person name="Wingfield M.J."/>
            <person name="Xiong C."/>
            <person name="Yue Q."/>
            <person name="Zhang X."/>
        </authorList>
    </citation>
    <scope>NUCLEOTIDE SEQUENCE [LARGE SCALE GENOMIC DNA]</scope>
    <source>
        <strain evidence="3 4">BP5796</strain>
    </source>
</reference>
<dbReference type="Proteomes" id="UP000256328">
    <property type="component" value="Unassembled WGS sequence"/>
</dbReference>
<gene>
    <name evidence="3" type="ORF">BP5796_09705</name>
</gene>
<keyword evidence="4" id="KW-1185">Reference proteome</keyword>
<accession>A0A3D8QYT0</accession>
<sequence length="400" mass="42101">MEYTHFILLLSTLAGSAYSADCYQPRKAGDPSSSDIATALTGNNQLLEVCSGNFPPINDTSNTFNHWYMDYTVTRADPTQSLQYCIDAFNDIISQCITGDNYWGGDWSLNGFSYSIYNSIYGQTPDNPLGPDDAGGPGTASTTTTGSIAGETIVTQTDEQGSTVIATFIPATVAQYSKLQVTTTVTTTTTSSGTPVVFPWVIGPGGIAFIPIPGEILPPGIYPPDIAPNTESSSGDDNGISTTTQPSTTTTSTSSSTSIAACTNLSFGPSANLRNEGLQVPLWILSYPSGSIPPTTTTTDRTAITPTYPPAQTVTNLAACQVCVLPYGSTDPYCNTIPNCQVSTPTTSSTTSTATTSSSYPGCTESTSGYTCQDNCRNYVACQPWCVANCAYCFNTNTVR</sequence>
<keyword evidence="2" id="KW-0732">Signal</keyword>
<feature type="region of interest" description="Disordered" evidence="1">
    <location>
        <begin position="127"/>
        <end position="147"/>
    </location>
</feature>
<feature type="compositionally biased region" description="Polar residues" evidence="1">
    <location>
        <begin position="229"/>
        <end position="240"/>
    </location>
</feature>
<comment type="caution">
    <text evidence="3">The sequence shown here is derived from an EMBL/GenBank/DDBJ whole genome shotgun (WGS) entry which is preliminary data.</text>
</comment>